<protein>
    <submittedName>
        <fullName evidence="1">Uncharacterized protein</fullName>
    </submittedName>
</protein>
<evidence type="ECO:0000313" key="1">
    <source>
        <dbReference type="EMBL" id="GJE06110.1"/>
    </source>
</evidence>
<name>A0ABQ4SW25_9HYPH</name>
<sequence>MDLSQMREFLLREAALPPGVLQIQADTDPHIHEAMGASGPIASIDYES</sequence>
<gene>
    <name evidence="1" type="ORF">AOPFMNJM_1416</name>
</gene>
<keyword evidence="2" id="KW-1185">Reference proteome</keyword>
<organism evidence="1 2">
    <name type="scientific">Methylobacterium jeotgali</name>
    <dbReference type="NCBI Taxonomy" id="381630"/>
    <lineage>
        <taxon>Bacteria</taxon>
        <taxon>Pseudomonadati</taxon>
        <taxon>Pseudomonadota</taxon>
        <taxon>Alphaproteobacteria</taxon>
        <taxon>Hyphomicrobiales</taxon>
        <taxon>Methylobacteriaceae</taxon>
        <taxon>Methylobacterium</taxon>
    </lineage>
</organism>
<dbReference type="Proteomes" id="UP001055102">
    <property type="component" value="Unassembled WGS sequence"/>
</dbReference>
<dbReference type="EMBL" id="BPQR01000022">
    <property type="protein sequence ID" value="GJE06110.1"/>
    <property type="molecule type" value="Genomic_DNA"/>
</dbReference>
<proteinExistence type="predicted"/>
<comment type="caution">
    <text evidence="1">The sequence shown here is derived from an EMBL/GenBank/DDBJ whole genome shotgun (WGS) entry which is preliminary data.</text>
</comment>
<accession>A0ABQ4SW25</accession>
<evidence type="ECO:0000313" key="2">
    <source>
        <dbReference type="Proteomes" id="UP001055102"/>
    </source>
</evidence>
<reference evidence="1" key="2">
    <citation type="submission" date="2021-08" db="EMBL/GenBank/DDBJ databases">
        <authorList>
            <person name="Tani A."/>
            <person name="Ola A."/>
            <person name="Ogura Y."/>
            <person name="Katsura K."/>
            <person name="Hayashi T."/>
        </authorList>
    </citation>
    <scope>NUCLEOTIDE SEQUENCE</scope>
    <source>
        <strain evidence="1">LMG 23639</strain>
    </source>
</reference>
<reference evidence="1" key="1">
    <citation type="journal article" date="2021" name="Front. Microbiol.">
        <title>Comprehensive Comparative Genomics and Phenotyping of Methylobacterium Species.</title>
        <authorList>
            <person name="Alessa O."/>
            <person name="Ogura Y."/>
            <person name="Fujitani Y."/>
            <person name="Takami H."/>
            <person name="Hayashi T."/>
            <person name="Sahin N."/>
            <person name="Tani A."/>
        </authorList>
    </citation>
    <scope>NUCLEOTIDE SEQUENCE</scope>
    <source>
        <strain evidence="1">LMG 23639</strain>
    </source>
</reference>